<dbReference type="EMBL" id="JBGMDY010000005">
    <property type="protein sequence ID" value="KAL2334909.1"/>
    <property type="molecule type" value="Genomic_DNA"/>
</dbReference>
<dbReference type="Proteomes" id="UP001603857">
    <property type="component" value="Unassembled WGS sequence"/>
</dbReference>
<feature type="compositionally biased region" description="Basic and acidic residues" evidence="2">
    <location>
        <begin position="1548"/>
        <end position="1582"/>
    </location>
</feature>
<dbReference type="InterPro" id="IPR008978">
    <property type="entry name" value="HSP20-like_chaperone"/>
</dbReference>
<dbReference type="Gene3D" id="2.60.40.790">
    <property type="match status" value="1"/>
</dbReference>
<feature type="region of interest" description="Disordered" evidence="2">
    <location>
        <begin position="594"/>
        <end position="630"/>
    </location>
</feature>
<dbReference type="SUPFAM" id="SSF49764">
    <property type="entry name" value="HSP20-like chaperones"/>
    <property type="match status" value="1"/>
</dbReference>
<feature type="region of interest" description="Disordered" evidence="2">
    <location>
        <begin position="747"/>
        <end position="774"/>
    </location>
</feature>
<reference evidence="5 6" key="1">
    <citation type="submission" date="2024-08" db="EMBL/GenBank/DDBJ databases">
        <title>Insights into the chromosomal genome structure of Flemingia macrophylla.</title>
        <authorList>
            <person name="Ding Y."/>
            <person name="Zhao Y."/>
            <person name="Bi W."/>
            <person name="Wu M."/>
            <person name="Zhao G."/>
            <person name="Gong Y."/>
            <person name="Li W."/>
            <person name="Zhang P."/>
        </authorList>
    </citation>
    <scope>NUCLEOTIDE SEQUENCE [LARGE SCALE GENOMIC DNA]</scope>
    <source>
        <strain evidence="5">DYQJB</strain>
        <tissue evidence="5">Leaf</tissue>
    </source>
</reference>
<feature type="region of interest" description="Disordered" evidence="2">
    <location>
        <begin position="495"/>
        <end position="537"/>
    </location>
</feature>
<gene>
    <name evidence="5" type="ORF">Fmac_016122</name>
</gene>
<name>A0ABD1MGM8_9FABA</name>
<keyword evidence="3" id="KW-0472">Membrane</keyword>
<feature type="region of interest" description="Disordered" evidence="2">
    <location>
        <begin position="425"/>
        <end position="462"/>
    </location>
</feature>
<feature type="region of interest" description="Disordered" evidence="2">
    <location>
        <begin position="686"/>
        <end position="723"/>
    </location>
</feature>
<evidence type="ECO:0000256" key="1">
    <source>
        <dbReference type="PROSITE-ProRule" id="PRU00285"/>
    </source>
</evidence>
<accession>A0ABD1MGM8</accession>
<keyword evidence="6" id="KW-1185">Reference proteome</keyword>
<feature type="transmembrane region" description="Helical" evidence="3">
    <location>
        <begin position="1718"/>
        <end position="1738"/>
    </location>
</feature>
<comment type="caution">
    <text evidence="5">The sequence shown here is derived from an EMBL/GenBank/DDBJ whole genome shotgun (WGS) entry which is preliminary data.</text>
</comment>
<dbReference type="InterPro" id="IPR002068">
    <property type="entry name" value="A-crystallin/Hsp20_dom"/>
</dbReference>
<organism evidence="5 6">
    <name type="scientific">Flemingia macrophylla</name>
    <dbReference type="NCBI Taxonomy" id="520843"/>
    <lineage>
        <taxon>Eukaryota</taxon>
        <taxon>Viridiplantae</taxon>
        <taxon>Streptophyta</taxon>
        <taxon>Embryophyta</taxon>
        <taxon>Tracheophyta</taxon>
        <taxon>Spermatophyta</taxon>
        <taxon>Magnoliopsida</taxon>
        <taxon>eudicotyledons</taxon>
        <taxon>Gunneridae</taxon>
        <taxon>Pentapetalae</taxon>
        <taxon>rosids</taxon>
        <taxon>fabids</taxon>
        <taxon>Fabales</taxon>
        <taxon>Fabaceae</taxon>
        <taxon>Papilionoideae</taxon>
        <taxon>50 kb inversion clade</taxon>
        <taxon>NPAAA clade</taxon>
        <taxon>indigoferoid/millettioid clade</taxon>
        <taxon>Phaseoleae</taxon>
        <taxon>Flemingia</taxon>
    </lineage>
</organism>
<evidence type="ECO:0000259" key="4">
    <source>
        <dbReference type="PROSITE" id="PS01031"/>
    </source>
</evidence>
<sequence>MDLELGLKITKTKDDIALISEYRFAKDKAGPIFQSTETNTMFILTAHLKGYKRNNINIKISEDGSRISISGRKPIHNILMMGWLMHKKEVDVVGFNKVFKIPDGVKLDGIKAKYDEEDRMLNISMPKLVKGICGAKIEEVKVKESGREGLDPEKREAEQILSSVGETSHKKSKESKVQAIEDNASFMEEKEGVSDKMLDNANSEIIKDTKQKEVENSKLGTEGENRESFGESVEKEGYEVMHTSELMQNVDRDTSRKIGDTSQNEIEESNLGIDDKRVKGMREDVRKTDYEAVKTSEMEKNADVAIPHNKGDTSPNELFGVQEMKDNEGFVKEEKMVREKMFDEANANKIKEVIKKEIKNSKSEVEDKDGQSVKEKIGKAGYEGEKTSNIEQNVLAHVTQNIGDTSQGVSGESVVEQMREAKRTIGKMEEKKSQEMLAKVNVSSKEETNGESKQQQFGEPKFEVEDKLKKNCMDLTEIMMTPKLDLDVDLQTMSNIGGTSQEKHTKSKLQQKEKTRSIKENMDRREHERMHVEVNKDSQNLIFGDQIKKPKIETNDVDQECLGEEASKEEFDSMEAIREEFPKLLPKATVEERKRLHASKMQEGRDVKETMIKRKQKRNQNFVDKDEGEESKRIVVEAKSDIIMETRQESEDVKKTMAKKEGKNIQDFIGEGVGEECKKMHVEAQKNFQKETTQESEHFKEAMVESEDEDPKGMHVKAKKDLTTNTIQQIEDVNKVMVKRKDEEVAHFGNDGEVEEPKRTRMEAKKDLEKETMQECKEDKEAIVKRKGKQIEQFVKKGEGKELNRKQMEAKKELTKETMQANEDIKETMVKRKDEANKIFAKNECEEPKRMFMEDKKKIMKDVTQESDDVKKNMVKRKGQDIEYFLDKGEEKEPNKMHMEAKKDLTTDAIQESEDVKEIMVKLKGVEIEYFLDEGEGKESKRHREAKDLTMEQMQEIKDVKEVIMKRQDEAIENFVNKDEGEDHRKMLTETKEELTKQTMQVNEDVKDEIVKRKGKEIEFLLDKGEGEEPKKMRMQLTNDLTMQGSEHLKEATVKKKDKEIECFVDMDEDEDSKRMHMEENKDLTKETMQKSEDDKEAMIKREDKDIDYFLDYGDEDEEPNRMRLKSNDSTTETMPKSVNLKEAMVKRKSKDNDYFVDDDDDESEEPKRMHMEAKDSIKENMQESEGVKGVMIKRKDKEIRNFANNGDDKLPERMYMEAKDLTEKIMQESGDIKETTIKRKDKKIDYSVDKGKGVEPKRTHMKAKKDITKDSMQKEIKKIKSEIKDNDQLVKWQDGSGGLKVANMEEKNEVIKETTVETESLMEKVIGEKYKNTEKVNSVAEKTTPTEILQKETKESNIERKSKDGPYLLDNMVKVVFEVLGTFQANLSKKMMEAIAQDKETGAYVIVKLKGEGSIKMHIEPNETYDDAFKDKIEKDIRKPNEGPMDQQVQIDFPEGVQKAEKDEMSVAPKAIQRKKHHELSLPSKDYKIPKIDEVQLKKEKERVIHAPEATTSKDEELAQGIATHSIAEGDIDKPLVINLSSSSVEMRSKEPCELHKHDIKKDDPKDKSLAQIQKGRESIHSIKGNATSEAVVHEVAEPSKLLSPSSTQPSEVAEKYEIKTSSDQESKDMEKDSEIDGQESTEGKRDQVKQKETLQPEFLENQQFINKNHEEESHGTHEIEEEKVYDQEDSQALEECKECEEVPAGKKNDQKRSKKLYVSMIVAGSTLIASGIFLFIRHKRSKKR</sequence>
<feature type="compositionally biased region" description="Basic and acidic residues" evidence="2">
    <location>
        <begin position="250"/>
        <end position="259"/>
    </location>
</feature>
<feature type="compositionally biased region" description="Polar residues" evidence="2">
    <location>
        <begin position="1128"/>
        <end position="1137"/>
    </location>
</feature>
<dbReference type="CDD" id="cd00298">
    <property type="entry name" value="ACD_sHsps_p23-like"/>
    <property type="match status" value="1"/>
</dbReference>
<feature type="domain" description="SHSP" evidence="4">
    <location>
        <begin position="23"/>
        <end position="143"/>
    </location>
</feature>
<feature type="region of interest" description="Disordered" evidence="2">
    <location>
        <begin position="361"/>
        <end position="380"/>
    </location>
</feature>
<protein>
    <recommendedName>
        <fullName evidence="4">SHSP domain-containing protein</fullName>
    </recommendedName>
</protein>
<feature type="compositionally biased region" description="Basic and acidic residues" evidence="2">
    <location>
        <begin position="1072"/>
        <end position="1108"/>
    </location>
</feature>
<feature type="region of interest" description="Disordered" evidence="2">
    <location>
        <begin position="1249"/>
        <end position="1273"/>
    </location>
</feature>
<feature type="compositionally biased region" description="Basic and acidic residues" evidence="2">
    <location>
        <begin position="594"/>
        <end position="612"/>
    </location>
</feature>
<feature type="compositionally biased region" description="Basic and acidic residues" evidence="2">
    <location>
        <begin position="802"/>
        <end position="816"/>
    </location>
</feature>
<evidence type="ECO:0000313" key="5">
    <source>
        <dbReference type="EMBL" id="KAL2334909.1"/>
    </source>
</evidence>
<feature type="region of interest" description="Disordered" evidence="2">
    <location>
        <begin position="802"/>
        <end position="829"/>
    </location>
</feature>
<feature type="region of interest" description="Disordered" evidence="2">
    <location>
        <begin position="249"/>
        <end position="318"/>
    </location>
</feature>
<evidence type="ECO:0000313" key="6">
    <source>
        <dbReference type="Proteomes" id="UP001603857"/>
    </source>
</evidence>
<keyword evidence="3" id="KW-1133">Transmembrane helix</keyword>
<proteinExistence type="inferred from homology"/>
<feature type="compositionally biased region" description="Basic and acidic residues" evidence="2">
    <location>
        <begin position="1643"/>
        <end position="1656"/>
    </location>
</feature>
<feature type="compositionally biased region" description="Basic and acidic residues" evidence="2">
    <location>
        <begin position="885"/>
        <end position="906"/>
    </location>
</feature>
<evidence type="ECO:0000256" key="3">
    <source>
        <dbReference type="SAM" id="Phobius"/>
    </source>
</evidence>
<feature type="compositionally biased region" description="Basic and acidic residues" evidence="2">
    <location>
        <begin position="1614"/>
        <end position="1636"/>
    </location>
</feature>
<feature type="compositionally biased region" description="Acidic residues" evidence="2">
    <location>
        <begin position="1155"/>
        <end position="1165"/>
    </location>
</feature>
<comment type="similarity">
    <text evidence="1">Belongs to the small heat shock protein (HSP20) family.</text>
</comment>
<feature type="compositionally biased region" description="Basic and acidic residues" evidence="2">
    <location>
        <begin position="1669"/>
        <end position="1688"/>
    </location>
</feature>
<feature type="compositionally biased region" description="Basic and acidic residues" evidence="2">
    <location>
        <begin position="1166"/>
        <end position="1182"/>
    </location>
</feature>
<feature type="region of interest" description="Disordered" evidence="2">
    <location>
        <begin position="1544"/>
        <end position="1713"/>
    </location>
</feature>
<keyword evidence="3" id="KW-0812">Transmembrane</keyword>
<feature type="region of interest" description="Disordered" evidence="2">
    <location>
        <begin position="885"/>
        <end position="908"/>
    </location>
</feature>
<evidence type="ECO:0000256" key="2">
    <source>
        <dbReference type="SAM" id="MobiDB-lite"/>
    </source>
</evidence>
<feature type="compositionally biased region" description="Basic and acidic residues" evidence="2">
    <location>
        <begin position="425"/>
        <end position="434"/>
    </location>
</feature>
<feature type="compositionally biased region" description="Basic and acidic residues" evidence="2">
    <location>
        <begin position="1696"/>
        <end position="1713"/>
    </location>
</feature>
<feature type="compositionally biased region" description="Basic and acidic residues" evidence="2">
    <location>
        <begin position="686"/>
        <end position="703"/>
    </location>
</feature>
<feature type="compositionally biased region" description="Basic and acidic residues" evidence="2">
    <location>
        <begin position="273"/>
        <end position="302"/>
    </location>
</feature>
<feature type="compositionally biased region" description="Basic and acidic residues" evidence="2">
    <location>
        <begin position="510"/>
        <end position="536"/>
    </location>
</feature>
<feature type="compositionally biased region" description="Basic and acidic residues" evidence="2">
    <location>
        <begin position="755"/>
        <end position="774"/>
    </location>
</feature>
<dbReference type="PROSITE" id="PS01031">
    <property type="entry name" value="SHSP"/>
    <property type="match status" value="1"/>
</dbReference>
<feature type="region of interest" description="Disordered" evidence="2">
    <location>
        <begin position="1068"/>
        <end position="1193"/>
    </location>
</feature>